<dbReference type="EMBL" id="JBHULM010000009">
    <property type="protein sequence ID" value="MFD2541977.1"/>
    <property type="molecule type" value="Genomic_DNA"/>
</dbReference>
<dbReference type="InterPro" id="IPR013830">
    <property type="entry name" value="SGNH_hydro"/>
</dbReference>
<reference evidence="4" key="1">
    <citation type="journal article" date="2019" name="Int. J. Syst. Evol. Microbiol.">
        <title>The Global Catalogue of Microorganisms (GCM) 10K type strain sequencing project: providing services to taxonomists for standard genome sequencing and annotation.</title>
        <authorList>
            <consortium name="The Broad Institute Genomics Platform"/>
            <consortium name="The Broad Institute Genome Sequencing Center for Infectious Disease"/>
            <person name="Wu L."/>
            <person name="Ma J."/>
        </authorList>
    </citation>
    <scope>NUCLEOTIDE SEQUENCE [LARGE SCALE GENOMIC DNA]</scope>
    <source>
        <strain evidence="4">KCTC 42808</strain>
    </source>
</reference>
<accession>A0ABW5K2V6</accession>
<name>A0ABW5K2V6_9FLAO</name>
<evidence type="ECO:0000259" key="2">
    <source>
        <dbReference type="Pfam" id="PF13472"/>
    </source>
</evidence>
<feature type="chain" id="PRO_5047384196" evidence="1">
    <location>
        <begin position="19"/>
        <end position="251"/>
    </location>
</feature>
<dbReference type="GO" id="GO:0016787">
    <property type="term" value="F:hydrolase activity"/>
    <property type="evidence" value="ECO:0007669"/>
    <property type="project" value="UniProtKB-KW"/>
</dbReference>
<dbReference type="Pfam" id="PF13472">
    <property type="entry name" value="Lipase_GDSL_2"/>
    <property type="match status" value="1"/>
</dbReference>
<dbReference type="Gene3D" id="3.40.50.1110">
    <property type="entry name" value="SGNH hydrolase"/>
    <property type="match status" value="1"/>
</dbReference>
<dbReference type="PANTHER" id="PTHR30383">
    <property type="entry name" value="THIOESTERASE 1/PROTEASE 1/LYSOPHOSPHOLIPASE L1"/>
    <property type="match status" value="1"/>
</dbReference>
<protein>
    <submittedName>
        <fullName evidence="3">SGNH/GDSL hydrolase family protein</fullName>
    </submittedName>
</protein>
<feature type="signal peptide" evidence="1">
    <location>
        <begin position="1"/>
        <end position="18"/>
    </location>
</feature>
<feature type="domain" description="SGNH hydrolase-type esterase" evidence="2">
    <location>
        <begin position="47"/>
        <end position="234"/>
    </location>
</feature>
<dbReference type="Proteomes" id="UP001597467">
    <property type="component" value="Unassembled WGS sequence"/>
</dbReference>
<dbReference type="RefSeq" id="WP_379902268.1">
    <property type="nucleotide sequence ID" value="NZ_JBHULM010000009.1"/>
</dbReference>
<keyword evidence="4" id="KW-1185">Reference proteome</keyword>
<evidence type="ECO:0000256" key="1">
    <source>
        <dbReference type="SAM" id="SignalP"/>
    </source>
</evidence>
<keyword evidence="3" id="KW-0378">Hydrolase</keyword>
<dbReference type="PANTHER" id="PTHR30383:SF5">
    <property type="entry name" value="SGNH HYDROLASE-TYPE ESTERASE DOMAIN-CONTAINING PROTEIN"/>
    <property type="match status" value="1"/>
</dbReference>
<keyword evidence="1" id="KW-0732">Signal</keyword>
<gene>
    <name evidence="3" type="ORF">ACFSSB_06555</name>
</gene>
<sequence length="251" mass="28073">MKKTAILFPFLFLATVLALQDCNKSDEKSNTFIQNNVNTNTITILPLGDSRVEGATSNSVSYRYDLWKNLISNQWNFDYIGTQNDNTTYPLLLGKSFDPDHEGIGGSETEDILENIDEVLESSGTPDVVLLGIGGNDLVRNTPVTEIVDNLNQIIDILQNDNTNVTIFLERIAPGRSNVMTDEATESYNLFLENLAVLSLEQSNETSKVILVDMASNWTDAYMADNLHYNQLGAKEIADRYFQAIVNYLEK</sequence>
<evidence type="ECO:0000313" key="4">
    <source>
        <dbReference type="Proteomes" id="UP001597467"/>
    </source>
</evidence>
<dbReference type="InterPro" id="IPR036514">
    <property type="entry name" value="SGNH_hydro_sf"/>
</dbReference>
<dbReference type="InterPro" id="IPR051532">
    <property type="entry name" value="Ester_Hydrolysis_Enzymes"/>
</dbReference>
<organism evidence="3 4">
    <name type="scientific">Lacinutrix gracilariae</name>
    <dbReference type="NCBI Taxonomy" id="1747198"/>
    <lineage>
        <taxon>Bacteria</taxon>
        <taxon>Pseudomonadati</taxon>
        <taxon>Bacteroidota</taxon>
        <taxon>Flavobacteriia</taxon>
        <taxon>Flavobacteriales</taxon>
        <taxon>Flavobacteriaceae</taxon>
        <taxon>Lacinutrix</taxon>
    </lineage>
</organism>
<dbReference type="SUPFAM" id="SSF52266">
    <property type="entry name" value="SGNH hydrolase"/>
    <property type="match status" value="1"/>
</dbReference>
<evidence type="ECO:0000313" key="3">
    <source>
        <dbReference type="EMBL" id="MFD2541977.1"/>
    </source>
</evidence>
<comment type="caution">
    <text evidence="3">The sequence shown here is derived from an EMBL/GenBank/DDBJ whole genome shotgun (WGS) entry which is preliminary data.</text>
</comment>
<proteinExistence type="predicted"/>